<dbReference type="PRINTS" id="PR00598">
    <property type="entry name" value="HTHMARR"/>
</dbReference>
<dbReference type="SMART" id="SM00347">
    <property type="entry name" value="HTH_MARR"/>
    <property type="match status" value="1"/>
</dbReference>
<dbReference type="InterPro" id="IPR000835">
    <property type="entry name" value="HTH_MarR-typ"/>
</dbReference>
<dbReference type="PANTHER" id="PTHR42756">
    <property type="entry name" value="TRANSCRIPTIONAL REGULATOR, MARR"/>
    <property type="match status" value="1"/>
</dbReference>
<dbReference type="AlphaFoldDB" id="A0A414PZ49"/>
<protein>
    <submittedName>
        <fullName evidence="5">MarR family transcriptional regulator</fullName>
    </submittedName>
</protein>
<evidence type="ECO:0000313" key="6">
    <source>
        <dbReference type="Proteomes" id="UP000284676"/>
    </source>
</evidence>
<evidence type="ECO:0000259" key="4">
    <source>
        <dbReference type="PROSITE" id="PS50995"/>
    </source>
</evidence>
<dbReference type="Pfam" id="PF12802">
    <property type="entry name" value="MarR_2"/>
    <property type="match status" value="1"/>
</dbReference>
<evidence type="ECO:0000256" key="3">
    <source>
        <dbReference type="ARBA" id="ARBA00023163"/>
    </source>
</evidence>
<name>A0A414PZ49_FUSMR</name>
<dbReference type="Proteomes" id="UP000284676">
    <property type="component" value="Unassembled WGS sequence"/>
</dbReference>
<dbReference type="InterPro" id="IPR036388">
    <property type="entry name" value="WH-like_DNA-bd_sf"/>
</dbReference>
<gene>
    <name evidence="5" type="ORF">DW663_03360</name>
</gene>
<reference evidence="5 6" key="1">
    <citation type="submission" date="2018-08" db="EMBL/GenBank/DDBJ databases">
        <title>A genome reference for cultivated species of the human gut microbiota.</title>
        <authorList>
            <person name="Zou Y."/>
            <person name="Xue W."/>
            <person name="Luo G."/>
        </authorList>
    </citation>
    <scope>NUCLEOTIDE SEQUENCE [LARGE SCALE GENOMIC DNA]</scope>
    <source>
        <strain evidence="5 6">AM25-1</strain>
    </source>
</reference>
<dbReference type="RefSeq" id="WP_118126118.1">
    <property type="nucleotide sequence ID" value="NZ_CAEUHP010000001.1"/>
</dbReference>
<dbReference type="InterPro" id="IPR036390">
    <property type="entry name" value="WH_DNA-bd_sf"/>
</dbReference>
<evidence type="ECO:0000313" key="5">
    <source>
        <dbReference type="EMBL" id="RHF73838.1"/>
    </source>
</evidence>
<keyword evidence="3" id="KW-0804">Transcription</keyword>
<dbReference type="EMBL" id="QRHL01000003">
    <property type="protein sequence ID" value="RHF73838.1"/>
    <property type="molecule type" value="Genomic_DNA"/>
</dbReference>
<keyword evidence="2" id="KW-0238">DNA-binding</keyword>
<dbReference type="GO" id="GO:0003700">
    <property type="term" value="F:DNA-binding transcription factor activity"/>
    <property type="evidence" value="ECO:0007669"/>
    <property type="project" value="InterPro"/>
</dbReference>
<dbReference type="PROSITE" id="PS50995">
    <property type="entry name" value="HTH_MARR_2"/>
    <property type="match status" value="1"/>
</dbReference>
<evidence type="ECO:0000256" key="2">
    <source>
        <dbReference type="ARBA" id="ARBA00023125"/>
    </source>
</evidence>
<keyword evidence="1" id="KW-0805">Transcription regulation</keyword>
<organism evidence="5 6">
    <name type="scientific">Fusobacterium mortiferum</name>
    <dbReference type="NCBI Taxonomy" id="850"/>
    <lineage>
        <taxon>Bacteria</taxon>
        <taxon>Fusobacteriati</taxon>
        <taxon>Fusobacteriota</taxon>
        <taxon>Fusobacteriia</taxon>
        <taxon>Fusobacteriales</taxon>
        <taxon>Fusobacteriaceae</taxon>
        <taxon>Fusobacterium</taxon>
    </lineage>
</organism>
<dbReference type="GO" id="GO:0003677">
    <property type="term" value="F:DNA binding"/>
    <property type="evidence" value="ECO:0007669"/>
    <property type="project" value="UniProtKB-KW"/>
</dbReference>
<sequence>MKREKNEDIGFFVKKISNHIEREMYNQYKNYSLKDITLMNIMIINFLATVDKDKEVFQKDIEEEFYINKATASKMLSLMEEKSLIERVPLENDGRLKKIVVLEKGESLKIVGKEIINNLENKLKKDITQEELDIFKKVCRLLIKNMEK</sequence>
<proteinExistence type="predicted"/>
<accession>A0A414PZ49</accession>
<dbReference type="Gene3D" id="1.10.10.10">
    <property type="entry name" value="Winged helix-like DNA-binding domain superfamily/Winged helix DNA-binding domain"/>
    <property type="match status" value="1"/>
</dbReference>
<dbReference type="SUPFAM" id="SSF46785">
    <property type="entry name" value="Winged helix' DNA-binding domain"/>
    <property type="match status" value="1"/>
</dbReference>
<feature type="domain" description="HTH marR-type" evidence="4">
    <location>
        <begin position="6"/>
        <end position="144"/>
    </location>
</feature>
<comment type="caution">
    <text evidence="5">The sequence shown here is derived from an EMBL/GenBank/DDBJ whole genome shotgun (WGS) entry which is preliminary data.</text>
</comment>
<dbReference type="PANTHER" id="PTHR42756:SF1">
    <property type="entry name" value="TRANSCRIPTIONAL REPRESSOR OF EMRAB OPERON"/>
    <property type="match status" value="1"/>
</dbReference>
<evidence type="ECO:0000256" key="1">
    <source>
        <dbReference type="ARBA" id="ARBA00023015"/>
    </source>
</evidence>